<organism evidence="2 3">
    <name type="scientific">Vigna unguiculata</name>
    <name type="common">Cowpea</name>
    <dbReference type="NCBI Taxonomy" id="3917"/>
    <lineage>
        <taxon>Eukaryota</taxon>
        <taxon>Viridiplantae</taxon>
        <taxon>Streptophyta</taxon>
        <taxon>Embryophyta</taxon>
        <taxon>Tracheophyta</taxon>
        <taxon>Spermatophyta</taxon>
        <taxon>Magnoliopsida</taxon>
        <taxon>eudicotyledons</taxon>
        <taxon>Gunneridae</taxon>
        <taxon>Pentapetalae</taxon>
        <taxon>rosids</taxon>
        <taxon>fabids</taxon>
        <taxon>Fabales</taxon>
        <taxon>Fabaceae</taxon>
        <taxon>Papilionoideae</taxon>
        <taxon>50 kb inversion clade</taxon>
        <taxon>NPAAA clade</taxon>
        <taxon>indigoferoid/millettioid clade</taxon>
        <taxon>Phaseoleae</taxon>
        <taxon>Vigna</taxon>
    </lineage>
</organism>
<feature type="region of interest" description="Disordered" evidence="1">
    <location>
        <begin position="125"/>
        <end position="149"/>
    </location>
</feature>
<dbReference type="EMBL" id="CP039355">
    <property type="protein sequence ID" value="QCE14909.1"/>
    <property type="molecule type" value="Genomic_DNA"/>
</dbReference>
<reference evidence="2 3" key="1">
    <citation type="submission" date="2019-04" db="EMBL/GenBank/DDBJ databases">
        <title>An improved genome assembly and genetic linkage map for asparagus bean, Vigna unguiculata ssp. sesquipedialis.</title>
        <authorList>
            <person name="Xia Q."/>
            <person name="Zhang R."/>
            <person name="Dong Y."/>
        </authorList>
    </citation>
    <scope>NUCLEOTIDE SEQUENCE [LARGE SCALE GENOMIC DNA]</scope>
    <source>
        <tissue evidence="2">Leaf</tissue>
    </source>
</reference>
<sequence>MEENDCKNARLRRKLVLQQRFNARSNQHADYKEQNARKKPKIANHCSQNKRSESDKLVHNSIQRKPLQELHLIEDPIQINLMTSQSAASTITYNTPCAIAFTEVMYKIITIVVQVPHLEFNLHDETTTEQHCSDTRNDDSTRTTYEGDSTSTTITNELYCKGELQGKVTQNCTEFHT</sequence>
<name>A0A4D6NQX5_VIGUN</name>
<evidence type="ECO:0000256" key="1">
    <source>
        <dbReference type="SAM" id="MobiDB-lite"/>
    </source>
</evidence>
<feature type="region of interest" description="Disordered" evidence="1">
    <location>
        <begin position="26"/>
        <end position="58"/>
    </location>
</feature>
<keyword evidence="3" id="KW-1185">Reference proteome</keyword>
<accession>A0A4D6NQX5</accession>
<dbReference type="Proteomes" id="UP000501690">
    <property type="component" value="Linkage Group LG11"/>
</dbReference>
<evidence type="ECO:0000313" key="2">
    <source>
        <dbReference type="EMBL" id="QCE14909.1"/>
    </source>
</evidence>
<proteinExistence type="predicted"/>
<protein>
    <submittedName>
        <fullName evidence="2">Uncharacterized protein</fullName>
    </submittedName>
</protein>
<feature type="compositionally biased region" description="Basic and acidic residues" evidence="1">
    <location>
        <begin position="125"/>
        <end position="141"/>
    </location>
</feature>
<dbReference type="AlphaFoldDB" id="A0A4D6NQX5"/>
<evidence type="ECO:0000313" key="3">
    <source>
        <dbReference type="Proteomes" id="UP000501690"/>
    </source>
</evidence>
<feature type="compositionally biased region" description="Basic and acidic residues" evidence="1">
    <location>
        <begin position="27"/>
        <end position="36"/>
    </location>
</feature>
<gene>
    <name evidence="2" type="ORF">DEO72_LG11g1915</name>
</gene>